<proteinExistence type="predicted"/>
<dbReference type="InterPro" id="IPR000524">
    <property type="entry name" value="Tscrpt_reg_HTH_GntR"/>
</dbReference>
<protein>
    <submittedName>
        <fullName evidence="5">GntR family transcriptional regulator</fullName>
    </submittedName>
</protein>
<keyword evidence="2" id="KW-0238">DNA-binding</keyword>
<dbReference type="Pfam" id="PF00392">
    <property type="entry name" value="GntR"/>
    <property type="match status" value="1"/>
</dbReference>
<dbReference type="PANTHER" id="PTHR38445">
    <property type="entry name" value="HTH-TYPE TRANSCRIPTIONAL REPRESSOR YTRA"/>
    <property type="match status" value="1"/>
</dbReference>
<organism evidence="5 6">
    <name type="scientific">Candidatus Mediterraneibacter quadrami</name>
    <dbReference type="NCBI Taxonomy" id="2838684"/>
    <lineage>
        <taxon>Bacteria</taxon>
        <taxon>Bacillati</taxon>
        <taxon>Bacillota</taxon>
        <taxon>Clostridia</taxon>
        <taxon>Lachnospirales</taxon>
        <taxon>Lachnospiraceae</taxon>
        <taxon>Mediterraneibacter</taxon>
    </lineage>
</organism>
<reference evidence="5" key="1">
    <citation type="journal article" date="2021" name="PeerJ">
        <title>Extensive microbial diversity within the chicken gut microbiome revealed by metagenomics and culture.</title>
        <authorList>
            <person name="Gilroy R."/>
            <person name="Ravi A."/>
            <person name="Getino M."/>
            <person name="Pursley I."/>
            <person name="Horton D.L."/>
            <person name="Alikhan N.F."/>
            <person name="Baker D."/>
            <person name="Gharbi K."/>
            <person name="Hall N."/>
            <person name="Watson M."/>
            <person name="Adriaenssens E.M."/>
            <person name="Foster-Nyarko E."/>
            <person name="Jarju S."/>
            <person name="Secka A."/>
            <person name="Antonio M."/>
            <person name="Oren A."/>
            <person name="Chaudhuri R.R."/>
            <person name="La Ragione R."/>
            <person name="Hildebrand F."/>
            <person name="Pallen M.J."/>
        </authorList>
    </citation>
    <scope>NUCLEOTIDE SEQUENCE</scope>
    <source>
        <strain evidence="5">ChiBcec15-3976</strain>
    </source>
</reference>
<dbReference type="EMBL" id="DWUU01000006">
    <property type="protein sequence ID" value="HJD41482.1"/>
    <property type="molecule type" value="Genomic_DNA"/>
</dbReference>
<reference evidence="5" key="2">
    <citation type="submission" date="2021-04" db="EMBL/GenBank/DDBJ databases">
        <authorList>
            <person name="Gilroy R."/>
        </authorList>
    </citation>
    <scope>NUCLEOTIDE SEQUENCE</scope>
    <source>
        <strain evidence="5">ChiBcec15-3976</strain>
    </source>
</reference>
<evidence type="ECO:0000259" key="4">
    <source>
        <dbReference type="PROSITE" id="PS50949"/>
    </source>
</evidence>
<evidence type="ECO:0000256" key="2">
    <source>
        <dbReference type="ARBA" id="ARBA00023125"/>
    </source>
</evidence>
<dbReference type="CDD" id="cd07377">
    <property type="entry name" value="WHTH_GntR"/>
    <property type="match status" value="1"/>
</dbReference>
<evidence type="ECO:0000256" key="3">
    <source>
        <dbReference type="ARBA" id="ARBA00023163"/>
    </source>
</evidence>
<dbReference type="GO" id="GO:0003677">
    <property type="term" value="F:DNA binding"/>
    <property type="evidence" value="ECO:0007669"/>
    <property type="project" value="UniProtKB-KW"/>
</dbReference>
<dbReference type="PANTHER" id="PTHR38445:SF12">
    <property type="entry name" value="GNTR-FAMILY TRANSCRIPTIONAL REGULATOR"/>
    <property type="match status" value="1"/>
</dbReference>
<dbReference type="SMART" id="SM00345">
    <property type="entry name" value="HTH_GNTR"/>
    <property type="match status" value="1"/>
</dbReference>
<comment type="caution">
    <text evidence="5">The sequence shown here is derived from an EMBL/GenBank/DDBJ whole genome shotgun (WGS) entry which is preliminary data.</text>
</comment>
<keyword evidence="3" id="KW-0804">Transcription</keyword>
<evidence type="ECO:0000313" key="6">
    <source>
        <dbReference type="Proteomes" id="UP000823909"/>
    </source>
</evidence>
<accession>A0A9D2RBN1</accession>
<gene>
    <name evidence="5" type="ORF">H9910_00510</name>
</gene>
<dbReference type="GO" id="GO:0003700">
    <property type="term" value="F:DNA-binding transcription factor activity"/>
    <property type="evidence" value="ECO:0007669"/>
    <property type="project" value="InterPro"/>
</dbReference>
<evidence type="ECO:0000256" key="1">
    <source>
        <dbReference type="ARBA" id="ARBA00023015"/>
    </source>
</evidence>
<keyword evidence="1" id="KW-0805">Transcription regulation</keyword>
<dbReference type="PROSITE" id="PS50949">
    <property type="entry name" value="HTH_GNTR"/>
    <property type="match status" value="1"/>
</dbReference>
<dbReference type="Proteomes" id="UP000823909">
    <property type="component" value="Unassembled WGS sequence"/>
</dbReference>
<feature type="domain" description="HTH gntR-type" evidence="4">
    <location>
        <begin position="11"/>
        <end position="79"/>
    </location>
</feature>
<name>A0A9D2RBN1_9FIRM</name>
<dbReference type="AlphaFoldDB" id="A0A9D2RBN1"/>
<sequence length="128" mass="14465">MIIEVDFNSDEAIYVQLCNQIILGIATSVIREGDSLPSVRQLADTIGVNMHTVNKAYSVLKREGYISLDKRRGAVIAIDADKLEQLEEMRRELRIVLARGCCKNISRREVHDLVDEIFDEYGQPGLTD</sequence>
<evidence type="ECO:0000313" key="5">
    <source>
        <dbReference type="EMBL" id="HJD41482.1"/>
    </source>
</evidence>